<dbReference type="Proteomes" id="UP000249016">
    <property type="component" value="Unassembled WGS sequence"/>
</dbReference>
<feature type="signal peptide" evidence="6">
    <location>
        <begin position="1"/>
        <end position="18"/>
    </location>
</feature>
<keyword evidence="3" id="KW-0378">Hydrolase</keyword>
<dbReference type="GO" id="GO:0046872">
    <property type="term" value="F:metal ion binding"/>
    <property type="evidence" value="ECO:0007669"/>
    <property type="project" value="UniProtKB-KW"/>
</dbReference>
<keyword evidence="5" id="KW-0119">Carbohydrate metabolism</keyword>
<dbReference type="RefSeq" id="WP_111350383.1">
    <property type="nucleotide sequence ID" value="NZ_QLII01000001.1"/>
</dbReference>
<keyword evidence="2" id="KW-0479">Metal-binding</keyword>
<reference evidence="7 8" key="1">
    <citation type="submission" date="2018-06" db="EMBL/GenBank/DDBJ databases">
        <title>Spirosoma sp. HMF3257 Genome sequencing and assembly.</title>
        <authorList>
            <person name="Kang H."/>
            <person name="Cha I."/>
            <person name="Kim H."/>
            <person name="Kang J."/>
            <person name="Joh K."/>
        </authorList>
    </citation>
    <scope>NUCLEOTIDE SEQUENCE [LARGE SCALE GENOMIC DNA]</scope>
    <source>
        <strain evidence="7 8">HMF3257</strain>
    </source>
</reference>
<evidence type="ECO:0000256" key="4">
    <source>
        <dbReference type="ARBA" id="ARBA00022842"/>
    </source>
</evidence>
<evidence type="ECO:0000256" key="5">
    <source>
        <dbReference type="ARBA" id="ARBA00023277"/>
    </source>
</evidence>
<dbReference type="OrthoDB" id="9774177at2"/>
<dbReference type="AlphaFoldDB" id="A0A327NTE0"/>
<dbReference type="SUPFAM" id="SSF88713">
    <property type="entry name" value="Glycoside hydrolase/deacetylase"/>
    <property type="match status" value="1"/>
</dbReference>
<dbReference type="GO" id="GO:0005975">
    <property type="term" value="P:carbohydrate metabolic process"/>
    <property type="evidence" value="ECO:0007669"/>
    <property type="project" value="InterPro"/>
</dbReference>
<gene>
    <name evidence="7" type="ORF">HMF3257_18295</name>
</gene>
<keyword evidence="8" id="KW-1185">Reference proteome</keyword>
<dbReference type="InterPro" id="IPR011330">
    <property type="entry name" value="Glyco_hydro/deAcase_b/a-brl"/>
</dbReference>
<protein>
    <recommendedName>
        <fullName evidence="9">ChbG/HpnK family deacetylase</fullName>
    </recommendedName>
</protein>
<organism evidence="7 8">
    <name type="scientific">Spirosoma telluris</name>
    <dbReference type="NCBI Taxonomy" id="2183553"/>
    <lineage>
        <taxon>Bacteria</taxon>
        <taxon>Pseudomonadati</taxon>
        <taxon>Bacteroidota</taxon>
        <taxon>Cytophagia</taxon>
        <taxon>Cytophagales</taxon>
        <taxon>Cytophagaceae</taxon>
        <taxon>Spirosoma</taxon>
    </lineage>
</organism>
<dbReference type="PANTHER" id="PTHR31609:SF1">
    <property type="entry name" value="CARBOHYDRATE DEACETYLASE"/>
    <property type="match status" value="1"/>
</dbReference>
<dbReference type="EMBL" id="QLII01000001">
    <property type="protein sequence ID" value="RAI78502.1"/>
    <property type="molecule type" value="Genomic_DNA"/>
</dbReference>
<feature type="chain" id="PRO_5016339168" description="ChbG/HpnK family deacetylase" evidence="6">
    <location>
        <begin position="19"/>
        <end position="281"/>
    </location>
</feature>
<evidence type="ECO:0000313" key="7">
    <source>
        <dbReference type="EMBL" id="RAI78502.1"/>
    </source>
</evidence>
<dbReference type="InterPro" id="IPR006879">
    <property type="entry name" value="YdjC-like"/>
</dbReference>
<dbReference type="GO" id="GO:0016787">
    <property type="term" value="F:hydrolase activity"/>
    <property type="evidence" value="ECO:0007669"/>
    <property type="project" value="UniProtKB-KW"/>
</dbReference>
<evidence type="ECO:0000256" key="2">
    <source>
        <dbReference type="ARBA" id="ARBA00022723"/>
    </source>
</evidence>
<keyword evidence="4" id="KW-0460">Magnesium</keyword>
<dbReference type="CDD" id="cd10802">
    <property type="entry name" value="YdjC_TTHB029_like"/>
    <property type="match status" value="1"/>
</dbReference>
<dbReference type="PANTHER" id="PTHR31609">
    <property type="entry name" value="YDJC DEACETYLASE FAMILY MEMBER"/>
    <property type="match status" value="1"/>
</dbReference>
<dbReference type="Pfam" id="PF04794">
    <property type="entry name" value="YdjC"/>
    <property type="match status" value="1"/>
</dbReference>
<evidence type="ECO:0000256" key="3">
    <source>
        <dbReference type="ARBA" id="ARBA00022801"/>
    </source>
</evidence>
<sequence>MKLLILLFSLLIINTALSQTTPPRLIIRGDDMGYAQGGNEALIKCYKEGIETSIEVLVPSPWFPEAVSLLAENSSIDVGIHLTLSSEWDNIKWRPISDCPSLKDADGYFYPMIYPNKNYPKRSVVENNWQLADVEKEFRAQIELALKKIPRISHLSGHMGCTGMGDDVKTLVKKLAKEYKLDIMPNELGVANISYVGAHATSQEKIESFIKMLESLEAGKTYLFVDHPGLDTPELRAIHHIGYEQVAIDRQGVTDCWTNPKVKALIKTKGIQLISYKDLAK</sequence>
<comment type="cofactor">
    <cofactor evidence="1">
        <name>Mg(2+)</name>
        <dbReference type="ChEBI" id="CHEBI:18420"/>
    </cofactor>
</comment>
<evidence type="ECO:0000256" key="1">
    <source>
        <dbReference type="ARBA" id="ARBA00001946"/>
    </source>
</evidence>
<evidence type="ECO:0000313" key="8">
    <source>
        <dbReference type="Proteomes" id="UP000249016"/>
    </source>
</evidence>
<evidence type="ECO:0000256" key="6">
    <source>
        <dbReference type="SAM" id="SignalP"/>
    </source>
</evidence>
<accession>A0A327NTE0</accession>
<keyword evidence="6" id="KW-0732">Signal</keyword>
<dbReference type="GO" id="GO:0019213">
    <property type="term" value="F:deacetylase activity"/>
    <property type="evidence" value="ECO:0007669"/>
    <property type="project" value="TreeGrafter"/>
</dbReference>
<evidence type="ECO:0008006" key="9">
    <source>
        <dbReference type="Google" id="ProtNLM"/>
    </source>
</evidence>
<dbReference type="Gene3D" id="3.20.20.370">
    <property type="entry name" value="Glycoside hydrolase/deacetylase"/>
    <property type="match status" value="1"/>
</dbReference>
<proteinExistence type="predicted"/>
<name>A0A327NTE0_9BACT</name>
<comment type="caution">
    <text evidence="7">The sequence shown here is derived from an EMBL/GenBank/DDBJ whole genome shotgun (WGS) entry which is preliminary data.</text>
</comment>